<dbReference type="InterPro" id="IPR002401">
    <property type="entry name" value="Cyt_P450_E_grp-I"/>
</dbReference>
<dbReference type="Proteomes" id="UP000322927">
    <property type="component" value="Chromosome"/>
</dbReference>
<dbReference type="GO" id="GO:0016705">
    <property type="term" value="F:oxidoreductase activity, acting on paired donors, with incorporation or reduction of molecular oxygen"/>
    <property type="evidence" value="ECO:0007669"/>
    <property type="project" value="InterPro"/>
</dbReference>
<evidence type="ECO:0000256" key="4">
    <source>
        <dbReference type="SAM" id="MobiDB-lite"/>
    </source>
</evidence>
<dbReference type="PRINTS" id="PR00463">
    <property type="entry name" value="EP450I"/>
</dbReference>
<evidence type="ECO:0000256" key="3">
    <source>
        <dbReference type="RuleBase" id="RU000461"/>
    </source>
</evidence>
<dbReference type="PANTHER" id="PTHR46696">
    <property type="entry name" value="P450, PUTATIVE (EUROFUNG)-RELATED"/>
    <property type="match status" value="1"/>
</dbReference>
<accession>A0A5P2C8T9</accession>
<dbReference type="GO" id="GO:0020037">
    <property type="term" value="F:heme binding"/>
    <property type="evidence" value="ECO:0007669"/>
    <property type="project" value="InterPro"/>
</dbReference>
<keyword evidence="3" id="KW-0560">Oxidoreductase</keyword>
<dbReference type="RefSeq" id="WP_150220836.1">
    <property type="nucleotide sequence ID" value="NZ_CP029192.1"/>
</dbReference>
<dbReference type="GO" id="GO:0004497">
    <property type="term" value="F:monooxygenase activity"/>
    <property type="evidence" value="ECO:0007669"/>
    <property type="project" value="UniProtKB-KW"/>
</dbReference>
<evidence type="ECO:0000313" key="5">
    <source>
        <dbReference type="EMBL" id="QES38660.1"/>
    </source>
</evidence>
<name>A0A5P2C8T9_STRVZ</name>
<keyword evidence="2 3" id="KW-0479">Metal-binding</keyword>
<feature type="compositionally biased region" description="Low complexity" evidence="4">
    <location>
        <begin position="9"/>
        <end position="26"/>
    </location>
</feature>
<dbReference type="Gene3D" id="1.10.630.10">
    <property type="entry name" value="Cytochrome P450"/>
    <property type="match status" value="1"/>
</dbReference>
<dbReference type="Pfam" id="PF00067">
    <property type="entry name" value="p450"/>
    <property type="match status" value="1"/>
</dbReference>
<sequence>MTAPSTSGPDAASTPASNSTSTSTPPAYADVVWPLSRRGDIVPPECARLRQKSPVARIRTLTGDDAWLVTSHALAQQVLEDERFSLHDTAAPDVPRQYALTIPPEIVSTMGNVNSAGLHQEVMRAFGPRSGPASARWLSARAHELVDAMVDEGPPLDLRSRFAEPYSAALLCKVLGVPYADGLRIMAGLDLGFVTSPVAYDECTANWDKDFAFVLRLVRADRDSQRGLIRRLCELRDDPERDGGDLTDEMLAATVTSLFGAGAMSTYVFLLHAVLMLVRHPEVMDRLRKEPEAMPRAVEELMRSTLSIGDGLPRIARADVQVGEVLVRAGELVLVCVEGANHDPAQFPDPERFDLDRSPNNHLSFGAGSHFCPASTISRVHAAEALAVLVERLPRLRLALPADQLVWRTGNIKRVPERLPVLW</sequence>
<dbReference type="InterPro" id="IPR001128">
    <property type="entry name" value="Cyt_P450"/>
</dbReference>
<organism evidence="5 6">
    <name type="scientific">Streptomyces venezuelae</name>
    <dbReference type="NCBI Taxonomy" id="54571"/>
    <lineage>
        <taxon>Bacteria</taxon>
        <taxon>Bacillati</taxon>
        <taxon>Actinomycetota</taxon>
        <taxon>Actinomycetes</taxon>
        <taxon>Kitasatosporales</taxon>
        <taxon>Streptomycetaceae</taxon>
        <taxon>Streptomyces</taxon>
    </lineage>
</organism>
<feature type="region of interest" description="Disordered" evidence="4">
    <location>
        <begin position="1"/>
        <end position="26"/>
    </location>
</feature>
<comment type="cofactor">
    <cofactor evidence="2">
        <name>heme</name>
        <dbReference type="ChEBI" id="CHEBI:30413"/>
    </cofactor>
</comment>
<proteinExistence type="inferred from homology"/>
<evidence type="ECO:0000256" key="1">
    <source>
        <dbReference type="ARBA" id="ARBA00010617"/>
    </source>
</evidence>
<keyword evidence="2 3" id="KW-0349">Heme</keyword>
<dbReference type="OrthoDB" id="4508142at2"/>
<dbReference type="EMBL" id="CP029192">
    <property type="protein sequence ID" value="QES38660.1"/>
    <property type="molecule type" value="Genomic_DNA"/>
</dbReference>
<keyword evidence="3" id="KW-0503">Monooxygenase</keyword>
<gene>
    <name evidence="5" type="ORF">DEJ48_39425</name>
</gene>
<dbReference type="InterPro" id="IPR036396">
    <property type="entry name" value="Cyt_P450_sf"/>
</dbReference>
<dbReference type="PROSITE" id="PS00086">
    <property type="entry name" value="CYTOCHROME_P450"/>
    <property type="match status" value="1"/>
</dbReference>
<feature type="binding site" description="axial binding residue" evidence="2">
    <location>
        <position position="372"/>
    </location>
    <ligand>
        <name>heme</name>
        <dbReference type="ChEBI" id="CHEBI:30413"/>
    </ligand>
    <ligandPart>
        <name>Fe</name>
        <dbReference type="ChEBI" id="CHEBI:18248"/>
    </ligandPart>
</feature>
<dbReference type="SUPFAM" id="SSF48264">
    <property type="entry name" value="Cytochrome P450"/>
    <property type="match status" value="1"/>
</dbReference>
<comment type="similarity">
    <text evidence="1 3">Belongs to the cytochrome P450 family.</text>
</comment>
<dbReference type="GO" id="GO:0005506">
    <property type="term" value="F:iron ion binding"/>
    <property type="evidence" value="ECO:0007669"/>
    <property type="project" value="InterPro"/>
</dbReference>
<keyword evidence="2 3" id="KW-0408">Iron</keyword>
<evidence type="ECO:0000256" key="2">
    <source>
        <dbReference type="PIRSR" id="PIRSR602401-1"/>
    </source>
</evidence>
<dbReference type="PANTHER" id="PTHR46696:SF1">
    <property type="entry name" value="CYTOCHROME P450 YJIB-RELATED"/>
    <property type="match status" value="1"/>
</dbReference>
<dbReference type="InterPro" id="IPR017972">
    <property type="entry name" value="Cyt_P450_CS"/>
</dbReference>
<protein>
    <submittedName>
        <fullName evidence="5">Cytochrome P450</fullName>
    </submittedName>
</protein>
<dbReference type="AlphaFoldDB" id="A0A5P2C8T9"/>
<reference evidence="5 6" key="1">
    <citation type="submission" date="2018-05" db="EMBL/GenBank/DDBJ databases">
        <title>Streptomyces venezuelae.</title>
        <authorList>
            <person name="Kim W."/>
            <person name="Lee N."/>
            <person name="Cho B.-K."/>
        </authorList>
    </citation>
    <scope>NUCLEOTIDE SEQUENCE [LARGE SCALE GENOMIC DNA]</scope>
    <source>
        <strain evidence="5 6">ATCC 14584</strain>
    </source>
</reference>
<evidence type="ECO:0000313" key="6">
    <source>
        <dbReference type="Proteomes" id="UP000322927"/>
    </source>
</evidence>